<dbReference type="VEuPathDB" id="MicrosporidiaDB:HERIO_333"/>
<evidence type="ECO:0000256" key="1">
    <source>
        <dbReference type="SAM" id="Phobius"/>
    </source>
</evidence>
<protein>
    <submittedName>
        <fullName evidence="2">Uncharacterized protein</fullName>
    </submittedName>
</protein>
<dbReference type="Proteomes" id="UP000192356">
    <property type="component" value="Unassembled WGS sequence"/>
</dbReference>
<accession>A0A1X0QDA8</accession>
<sequence length="323" mass="38626">MELFTKIIREALKQFYNIFFIESTFITIIVNNISNIFIKDKKIELFKIVYFLMIVVLLFCIIIRLFASDYHIQSITRTITGGFLIYELLISIKFILSFESLNKDYTEQGNEPFVDNFINFLKIDFAKSEGYLYAITFLNEYLENYLVDCLILFYSLNFVEFLIYIIIYVFSNRLISIDKSLVFLVLAIMSFKTCFKSFFDDKDMFVYFKITMLDIFYLITYTVLFFLSSFVKHVRDILVNIILSVFYSIILSLFISSIYYEADDFFNRLKLLLLDEDVLENEEVFTISKEKFSIEFIFMGCFIFYVIAIFLTKRLFWKKKTVI</sequence>
<feature type="transmembrane region" description="Helical" evidence="1">
    <location>
        <begin position="239"/>
        <end position="260"/>
    </location>
</feature>
<feature type="transmembrane region" description="Helical" evidence="1">
    <location>
        <begin position="205"/>
        <end position="227"/>
    </location>
</feature>
<organism evidence="2 3">
    <name type="scientific">Hepatospora eriocheir</name>
    <dbReference type="NCBI Taxonomy" id="1081669"/>
    <lineage>
        <taxon>Eukaryota</taxon>
        <taxon>Fungi</taxon>
        <taxon>Fungi incertae sedis</taxon>
        <taxon>Microsporidia</taxon>
        <taxon>Hepatosporidae</taxon>
        <taxon>Hepatospora</taxon>
    </lineage>
</organism>
<dbReference type="VEuPathDB" id="MicrosporidiaDB:A0H76_2778"/>
<feature type="transmembrane region" description="Helical" evidence="1">
    <location>
        <begin position="292"/>
        <end position="311"/>
    </location>
</feature>
<dbReference type="EMBL" id="LVKB01000009">
    <property type="protein sequence ID" value="ORD97799.1"/>
    <property type="molecule type" value="Genomic_DNA"/>
</dbReference>
<feature type="transmembrane region" description="Helical" evidence="1">
    <location>
        <begin position="145"/>
        <end position="169"/>
    </location>
</feature>
<evidence type="ECO:0000313" key="3">
    <source>
        <dbReference type="Proteomes" id="UP000192356"/>
    </source>
</evidence>
<keyword evidence="1" id="KW-1133">Transmembrane helix</keyword>
<feature type="transmembrane region" description="Helical" evidence="1">
    <location>
        <begin position="181"/>
        <end position="199"/>
    </location>
</feature>
<evidence type="ECO:0000313" key="2">
    <source>
        <dbReference type="EMBL" id="ORD97799.1"/>
    </source>
</evidence>
<gene>
    <name evidence="2" type="ORF">HERIO_333</name>
</gene>
<dbReference type="AlphaFoldDB" id="A0A1X0QDA8"/>
<reference evidence="2 3" key="1">
    <citation type="journal article" date="2017" name="Environ. Microbiol.">
        <title>Decay of the glycolytic pathway and adaptation to intranuclear parasitism within Enterocytozoonidae microsporidia.</title>
        <authorList>
            <person name="Wiredu Boakye D."/>
            <person name="Jaroenlak P."/>
            <person name="Prachumwat A."/>
            <person name="Williams T.A."/>
            <person name="Bateman K.S."/>
            <person name="Itsathitphaisarn O."/>
            <person name="Sritunyalucksana K."/>
            <person name="Paszkiewicz K.H."/>
            <person name="Moore K.A."/>
            <person name="Stentiford G.D."/>
            <person name="Williams B.A."/>
        </authorList>
    </citation>
    <scope>NUCLEOTIDE SEQUENCE [LARGE SCALE GENOMIC DNA]</scope>
    <source>
        <strain evidence="2 3">GB1</strain>
    </source>
</reference>
<feature type="transmembrane region" description="Helical" evidence="1">
    <location>
        <begin position="79"/>
        <end position="98"/>
    </location>
</feature>
<name>A0A1X0QDA8_9MICR</name>
<feature type="transmembrane region" description="Helical" evidence="1">
    <location>
        <begin position="15"/>
        <end position="36"/>
    </location>
</feature>
<keyword evidence="3" id="KW-1185">Reference proteome</keyword>
<proteinExistence type="predicted"/>
<keyword evidence="1" id="KW-0812">Transmembrane</keyword>
<keyword evidence="1" id="KW-0472">Membrane</keyword>
<feature type="transmembrane region" description="Helical" evidence="1">
    <location>
        <begin position="48"/>
        <end position="67"/>
    </location>
</feature>
<comment type="caution">
    <text evidence="2">The sequence shown here is derived from an EMBL/GenBank/DDBJ whole genome shotgun (WGS) entry which is preliminary data.</text>
</comment>